<accession>A0A8J8PCN8</accession>
<protein>
    <submittedName>
        <fullName evidence="2">DUF63 family protein</fullName>
    </submittedName>
</protein>
<feature type="transmembrane region" description="Helical" evidence="1">
    <location>
        <begin position="43"/>
        <end position="61"/>
    </location>
</feature>
<feature type="transmembrane region" description="Helical" evidence="1">
    <location>
        <begin position="246"/>
        <end position="269"/>
    </location>
</feature>
<dbReference type="InterPro" id="IPR002749">
    <property type="entry name" value="DUF63"/>
</dbReference>
<feature type="transmembrane region" description="Helical" evidence="1">
    <location>
        <begin position="216"/>
        <end position="234"/>
    </location>
</feature>
<feature type="transmembrane region" description="Helical" evidence="1">
    <location>
        <begin position="130"/>
        <end position="152"/>
    </location>
</feature>
<dbReference type="Proteomes" id="UP000705823">
    <property type="component" value="Unassembled WGS sequence"/>
</dbReference>
<evidence type="ECO:0000313" key="2">
    <source>
        <dbReference type="EMBL" id="TQQ82798.1"/>
    </source>
</evidence>
<dbReference type="EMBL" id="RKLU01000002">
    <property type="protein sequence ID" value="TQQ82798.1"/>
    <property type="molecule type" value="Genomic_DNA"/>
</dbReference>
<dbReference type="PANTHER" id="PTHR40700">
    <property type="entry name" value="HYPOTHETICAL MEMBRANE PROTEIN, CONSERVED, DUF63 FAMILY"/>
    <property type="match status" value="1"/>
</dbReference>
<dbReference type="OrthoDB" id="308209at2157"/>
<gene>
    <name evidence="2" type="ORF">EGH24_04990</name>
</gene>
<dbReference type="AlphaFoldDB" id="A0A8J8PCN8"/>
<proteinExistence type="predicted"/>
<keyword evidence="1" id="KW-1133">Transmembrane helix</keyword>
<keyword evidence="1" id="KW-0812">Transmembrane</keyword>
<dbReference type="Pfam" id="PF01889">
    <property type="entry name" value="DUF63"/>
    <property type="match status" value="1"/>
</dbReference>
<keyword evidence="1" id="KW-0472">Membrane</keyword>
<reference evidence="2" key="1">
    <citation type="submission" date="2019-02" db="EMBL/GenBank/DDBJ databases">
        <title>Halonotius sp. a new haloarchaeum isolated from saline soil.</title>
        <authorList>
            <person name="Duran-Viseras A."/>
            <person name="Sanchez-Porro C."/>
            <person name="Ventosa A."/>
        </authorList>
    </citation>
    <scope>NUCLEOTIDE SEQUENCE</scope>
    <source>
        <strain evidence="2">F15B</strain>
    </source>
</reference>
<dbReference type="PANTHER" id="PTHR40700:SF1">
    <property type="entry name" value="DUF63 DOMAIN-CONTAINING PROTEIN"/>
    <property type="match status" value="1"/>
</dbReference>
<name>A0A8J8PCN8_9EURY</name>
<sequence length="274" mass="27885">MVLLPAGFGPPPLPYLVVLVIAAVGVGYGLLRRRPSVGARHIVGLTPWMAVGSALHVLYAIEGLPSILAPFAGTGAVYLTTAVIVGAVWLVADRLDPTTVPAALAATGLAVLVPAGGFALYLGMTRGTLAPYWPAVGAVATIAVTAAAWLTLRWLRPAATAATGRVGLVAVFGHTLDAVSTTVGVDVLGFGERTPLSRVILEAAAALPTADAIGTGWLFVLVKLGVVGGVIVLFRDYVEDEPTEGYLLLGLIAAVGLGPGFHNLLLFTVTAGGL</sequence>
<feature type="transmembrane region" description="Helical" evidence="1">
    <location>
        <begin position="67"/>
        <end position="91"/>
    </location>
</feature>
<organism evidence="2 3">
    <name type="scientific">Halonotius terrestris</name>
    <dbReference type="NCBI Taxonomy" id="2487750"/>
    <lineage>
        <taxon>Archaea</taxon>
        <taxon>Methanobacteriati</taxon>
        <taxon>Methanobacteriota</taxon>
        <taxon>Stenosarchaea group</taxon>
        <taxon>Halobacteria</taxon>
        <taxon>Halobacteriales</taxon>
        <taxon>Haloferacaceae</taxon>
        <taxon>Halonotius</taxon>
    </lineage>
</organism>
<feature type="transmembrane region" description="Helical" evidence="1">
    <location>
        <begin position="12"/>
        <end position="31"/>
    </location>
</feature>
<comment type="caution">
    <text evidence="2">The sequence shown here is derived from an EMBL/GenBank/DDBJ whole genome shotgun (WGS) entry which is preliminary data.</text>
</comment>
<dbReference type="RefSeq" id="WP_142979063.1">
    <property type="nucleotide sequence ID" value="NZ_RKLU01000002.1"/>
</dbReference>
<keyword evidence="3" id="KW-1185">Reference proteome</keyword>
<evidence type="ECO:0000256" key="1">
    <source>
        <dbReference type="SAM" id="Phobius"/>
    </source>
</evidence>
<feature type="transmembrane region" description="Helical" evidence="1">
    <location>
        <begin position="103"/>
        <end position="124"/>
    </location>
</feature>
<evidence type="ECO:0000313" key="3">
    <source>
        <dbReference type="Proteomes" id="UP000705823"/>
    </source>
</evidence>